<dbReference type="Proteomes" id="UP001219518">
    <property type="component" value="Unassembled WGS sequence"/>
</dbReference>
<proteinExistence type="predicted"/>
<feature type="region of interest" description="Disordered" evidence="1">
    <location>
        <begin position="1"/>
        <end position="109"/>
    </location>
</feature>
<evidence type="ECO:0000313" key="2">
    <source>
        <dbReference type="EMBL" id="KAK3913387.1"/>
    </source>
</evidence>
<dbReference type="GO" id="GO:0003743">
    <property type="term" value="F:translation initiation factor activity"/>
    <property type="evidence" value="ECO:0007669"/>
    <property type="project" value="UniProtKB-KW"/>
</dbReference>
<comment type="caution">
    <text evidence="2">The sequence shown here is derived from an EMBL/GenBank/DDBJ whole genome shotgun (WGS) entry which is preliminary data.</text>
</comment>
<gene>
    <name evidence="2" type="ORF">KUF71_022855</name>
</gene>
<feature type="compositionally biased region" description="Basic and acidic residues" evidence="1">
    <location>
        <begin position="93"/>
        <end position="103"/>
    </location>
</feature>
<feature type="compositionally biased region" description="Basic and acidic residues" evidence="1">
    <location>
        <begin position="66"/>
        <end position="76"/>
    </location>
</feature>
<organism evidence="2 3">
    <name type="scientific">Frankliniella fusca</name>
    <dbReference type="NCBI Taxonomy" id="407009"/>
    <lineage>
        <taxon>Eukaryota</taxon>
        <taxon>Metazoa</taxon>
        <taxon>Ecdysozoa</taxon>
        <taxon>Arthropoda</taxon>
        <taxon>Hexapoda</taxon>
        <taxon>Insecta</taxon>
        <taxon>Pterygota</taxon>
        <taxon>Neoptera</taxon>
        <taxon>Paraneoptera</taxon>
        <taxon>Thysanoptera</taxon>
        <taxon>Terebrantia</taxon>
        <taxon>Thripoidea</taxon>
        <taxon>Thripidae</taxon>
        <taxon>Frankliniella</taxon>
    </lineage>
</organism>
<evidence type="ECO:0000256" key="1">
    <source>
        <dbReference type="SAM" id="MobiDB-lite"/>
    </source>
</evidence>
<evidence type="ECO:0000313" key="3">
    <source>
        <dbReference type="Proteomes" id="UP001219518"/>
    </source>
</evidence>
<feature type="compositionally biased region" description="Low complexity" evidence="1">
    <location>
        <begin position="28"/>
        <end position="38"/>
    </location>
</feature>
<reference evidence="2" key="2">
    <citation type="journal article" date="2023" name="BMC Genomics">
        <title>Pest status, molecular evolution, and epigenetic factors derived from the genome assembly of Frankliniella fusca, a thysanopteran phytovirus vector.</title>
        <authorList>
            <person name="Catto M.A."/>
            <person name="Labadie P.E."/>
            <person name="Jacobson A.L."/>
            <person name="Kennedy G.G."/>
            <person name="Srinivasan R."/>
            <person name="Hunt B.G."/>
        </authorList>
    </citation>
    <scope>NUCLEOTIDE SEQUENCE</scope>
    <source>
        <strain evidence="2">PL_HMW_Pooled</strain>
    </source>
</reference>
<accession>A0AAE1LCS7</accession>
<sequence length="109" mass="11550">MTTMVVCFGGGGGWRSSLRGPERGRSFAGGPADGGAAPTKGEREGDDGLSCVVPTNSEARAVQGDGRGRGHTCPDRPHHRCRPASTRSLPPESRGRKHEEGGGWRRRWG</sequence>
<protein>
    <submittedName>
        <fullName evidence="2">Translation initiation factor IF-2</fullName>
    </submittedName>
</protein>
<reference evidence="2" key="1">
    <citation type="submission" date="2021-07" db="EMBL/GenBank/DDBJ databases">
        <authorList>
            <person name="Catto M.A."/>
            <person name="Jacobson A."/>
            <person name="Kennedy G."/>
            <person name="Labadie P."/>
            <person name="Hunt B.G."/>
            <person name="Srinivasan R."/>
        </authorList>
    </citation>
    <scope>NUCLEOTIDE SEQUENCE</scope>
    <source>
        <strain evidence="2">PL_HMW_Pooled</strain>
        <tissue evidence="2">Head</tissue>
    </source>
</reference>
<dbReference type="AlphaFoldDB" id="A0AAE1LCS7"/>
<keyword evidence="2" id="KW-0396">Initiation factor</keyword>
<keyword evidence="3" id="KW-1185">Reference proteome</keyword>
<dbReference type="EMBL" id="JAHWGI010000321">
    <property type="protein sequence ID" value="KAK3913387.1"/>
    <property type="molecule type" value="Genomic_DNA"/>
</dbReference>
<name>A0AAE1LCS7_9NEOP</name>
<keyword evidence="2" id="KW-0648">Protein biosynthesis</keyword>